<feature type="region of interest" description="Disordered" evidence="1">
    <location>
        <begin position="404"/>
        <end position="423"/>
    </location>
</feature>
<dbReference type="Proteomes" id="UP001164746">
    <property type="component" value="Chromosome 3"/>
</dbReference>
<sequence>MSTSVDFTDWVPPVDHLLANGIPSIAALDTYIADLDLDLEENAKELDTCLHDMLKLTNTIVGKEYITPRDALLSMLSTHALEKESCYDPDSDAVTEILSHAWHQLDQVPGSEEAVFQDLLTLASQQGLTLPLKSAVVDPIASTMSLNAVSDNSEIQIAQQWDQISLRLRRYFLERLSHLPVAPYEPLLNVCEKRRLMYVQSLISLQPVDEVWERYQTMRHQQLELCLSLLMPETETDVNIVKISENCAEIAQIIIQMMNEDFSVLSSGVMKKAPKIFHAFHKTYLEKYSDEMSALVDEVMDEIHDTLKRVKSSNAISGHNSLRRSKVKGGGAAMHASHSVDSVASIENQPMGSQPTLIPPQFIRIMLNVVTTLQQIEDHLDGLQKAAIWDVGGISIKKSHRKGSLKGVLKPSSSPDINKRPASASLSIDSDFSDMTASCISTSSVQFDTQPTPKVQVVEKMKPEEKVRWSWKMIFKRVAPDLATSIEHEIHTCLKASLDVEVQQWTSSHTLETVPVLDSLVGGRLDYPRVISKGTGTSVFMKAVEVYLGVARAVVEGYLQAISNDFLNWHTYLTFATFQGTSVFMKEVETYLGVAKAGAEGYLHPVRTAFIDITNTCLKNFHSHLLKSPIQNLYTLLSSAAYIRNQLLHFDIVLAPDDSKKPFSLQYKQFVELVESLTSTVVQRHGNYIATSVLHDTDSHNWTENKEFFEAERCSFPVQMWHYYLTGMQYDMWSLLPPKLAQSTFAVILHDSLQILTHRYTHASPSFRRVGQFRCDIMTILLCVSEQLFWVSGSLSRVLDAGHTQAPHYAIHNLCTTLLSAMVVIAAPLPVMYKVNKKGFRYRQRRKSLTQGDRGNNTNWLAWIRPTILDKTSKSLNDLRTTVALYLHTKLLLRQPELNFPLTLQTCVQGQTGNSSCRCSVFLLSPLASLTGSPRSYSLSSTAEAKKITPISSVIEELPCGCRSHATATPRYKRAEVVRDTVDHILKLVLGQMVEDMFVLPTSVITLLKALEQQCASRGLKTPHHCVGTKFVALSLREYLLNTTLLSDDLGLTLTPALKEEFKLLADCVYHVLVSGKVKSSSTPRLAGRFCKDNKEWINDKVQILINYLGSELFDGGSNPVLQGSTGEFQEQFYQGLAMDLLSTKHGDEDMQRLYWLLHHNQDWLHRQLDIRHGLLLARPFSDTEGFQLDMTPAAPADYNPIVEHQKIGSYKFDHAMIEDLTVDWEKLLQADLGLSEVGFRSLLYNRHEMQDGAYLEDSEKKPVTALRAMFENDPRELR</sequence>
<organism evidence="2 3">
    <name type="scientific">Mya arenaria</name>
    <name type="common">Soft-shell clam</name>
    <dbReference type="NCBI Taxonomy" id="6604"/>
    <lineage>
        <taxon>Eukaryota</taxon>
        <taxon>Metazoa</taxon>
        <taxon>Spiralia</taxon>
        <taxon>Lophotrochozoa</taxon>
        <taxon>Mollusca</taxon>
        <taxon>Bivalvia</taxon>
        <taxon>Autobranchia</taxon>
        <taxon>Heteroconchia</taxon>
        <taxon>Euheterodonta</taxon>
        <taxon>Imparidentia</taxon>
        <taxon>Neoheterodontei</taxon>
        <taxon>Myida</taxon>
        <taxon>Myoidea</taxon>
        <taxon>Myidae</taxon>
        <taxon>Mya</taxon>
    </lineage>
</organism>
<name>A0ABY7DQU8_MYAAR</name>
<dbReference type="InterPro" id="IPR027993">
    <property type="entry name" value="DUF4495"/>
</dbReference>
<evidence type="ECO:0000256" key="1">
    <source>
        <dbReference type="SAM" id="MobiDB-lite"/>
    </source>
</evidence>
<accession>A0ABY7DQU8</accession>
<protein>
    <submittedName>
        <fullName evidence="2">K0825-like protein</fullName>
    </submittedName>
</protein>
<dbReference type="PANTHER" id="PTHR33960:SF1">
    <property type="entry name" value="SIMILAR TO KIAA0825 PROTEIN"/>
    <property type="match status" value="1"/>
</dbReference>
<evidence type="ECO:0000313" key="3">
    <source>
        <dbReference type="Proteomes" id="UP001164746"/>
    </source>
</evidence>
<dbReference type="Pfam" id="PF14906">
    <property type="entry name" value="DUF4495"/>
    <property type="match status" value="1"/>
</dbReference>
<dbReference type="PANTHER" id="PTHR33960">
    <property type="entry name" value="SIMILAR TO KIAA0825 PROTEIN"/>
    <property type="match status" value="1"/>
</dbReference>
<dbReference type="EMBL" id="CP111014">
    <property type="protein sequence ID" value="WAQ98961.1"/>
    <property type="molecule type" value="Genomic_DNA"/>
</dbReference>
<keyword evidence="3" id="KW-1185">Reference proteome</keyword>
<gene>
    <name evidence="2" type="ORF">MAR_023334</name>
</gene>
<reference evidence="2" key="1">
    <citation type="submission" date="2022-11" db="EMBL/GenBank/DDBJ databases">
        <title>Centuries of genome instability and evolution in soft-shell clam transmissible cancer (bioRxiv).</title>
        <authorList>
            <person name="Hart S.F.M."/>
            <person name="Yonemitsu M.A."/>
            <person name="Giersch R.M."/>
            <person name="Beal B.F."/>
            <person name="Arriagada G."/>
            <person name="Davis B.W."/>
            <person name="Ostrander E.A."/>
            <person name="Goff S.P."/>
            <person name="Metzger M.J."/>
        </authorList>
    </citation>
    <scope>NUCLEOTIDE SEQUENCE</scope>
    <source>
        <strain evidence="2">MELC-2E11</strain>
        <tissue evidence="2">Siphon/mantle</tissue>
    </source>
</reference>
<evidence type="ECO:0000313" key="2">
    <source>
        <dbReference type="EMBL" id="WAQ98961.1"/>
    </source>
</evidence>
<proteinExistence type="predicted"/>